<dbReference type="SMART" id="SM00248">
    <property type="entry name" value="ANK"/>
    <property type="match status" value="5"/>
</dbReference>
<evidence type="ECO:0000256" key="3">
    <source>
        <dbReference type="PROSITE-ProRule" id="PRU00023"/>
    </source>
</evidence>
<evidence type="ECO:0000256" key="2">
    <source>
        <dbReference type="ARBA" id="ARBA00023043"/>
    </source>
</evidence>
<dbReference type="Pfam" id="PF12796">
    <property type="entry name" value="Ank_2"/>
    <property type="match status" value="1"/>
</dbReference>
<dbReference type="CDD" id="cd03716">
    <property type="entry name" value="SOCS_ASB_like"/>
    <property type="match status" value="1"/>
</dbReference>
<feature type="repeat" description="ANK" evidence="3">
    <location>
        <begin position="98"/>
        <end position="133"/>
    </location>
</feature>
<organism evidence="5 6">
    <name type="scientific">Mya arenaria</name>
    <name type="common">Soft-shell clam</name>
    <dbReference type="NCBI Taxonomy" id="6604"/>
    <lineage>
        <taxon>Eukaryota</taxon>
        <taxon>Metazoa</taxon>
        <taxon>Spiralia</taxon>
        <taxon>Lophotrochozoa</taxon>
        <taxon>Mollusca</taxon>
        <taxon>Bivalvia</taxon>
        <taxon>Autobranchia</taxon>
        <taxon>Heteroconchia</taxon>
        <taxon>Euheterodonta</taxon>
        <taxon>Imparidentia</taxon>
        <taxon>Neoheterodontei</taxon>
        <taxon>Myida</taxon>
        <taxon>Myoidea</taxon>
        <taxon>Myidae</taxon>
        <taxon>Mya</taxon>
    </lineage>
</organism>
<protein>
    <submittedName>
        <fullName evidence="5">TANC2-like protein</fullName>
    </submittedName>
</protein>
<evidence type="ECO:0000313" key="6">
    <source>
        <dbReference type="Proteomes" id="UP001164746"/>
    </source>
</evidence>
<evidence type="ECO:0000313" key="5">
    <source>
        <dbReference type="EMBL" id="WAR12084.1"/>
    </source>
</evidence>
<dbReference type="Gene3D" id="1.25.40.20">
    <property type="entry name" value="Ankyrin repeat-containing domain"/>
    <property type="match status" value="2"/>
</dbReference>
<dbReference type="Gene3D" id="1.10.750.20">
    <property type="entry name" value="SOCS box"/>
    <property type="match status" value="1"/>
</dbReference>
<keyword evidence="6" id="KW-1185">Reference proteome</keyword>
<evidence type="ECO:0000256" key="1">
    <source>
        <dbReference type="ARBA" id="ARBA00022737"/>
    </source>
</evidence>
<dbReference type="InterPro" id="IPR036036">
    <property type="entry name" value="SOCS_box-like_dom_sf"/>
</dbReference>
<dbReference type="InterPro" id="IPR001496">
    <property type="entry name" value="SOCS_box"/>
</dbReference>
<reference evidence="5" key="1">
    <citation type="submission" date="2022-11" db="EMBL/GenBank/DDBJ databases">
        <title>Centuries of genome instability and evolution in soft-shell clam transmissible cancer (bioRxiv).</title>
        <authorList>
            <person name="Hart S.F.M."/>
            <person name="Yonemitsu M.A."/>
            <person name="Giersch R.M."/>
            <person name="Beal B.F."/>
            <person name="Arriagada G."/>
            <person name="Davis B.W."/>
            <person name="Ostrander E.A."/>
            <person name="Goff S.P."/>
            <person name="Metzger M.J."/>
        </authorList>
    </citation>
    <scope>NUCLEOTIDE SEQUENCE</scope>
    <source>
        <strain evidence="5">MELC-2E11</strain>
        <tissue evidence="5">Siphon/mantle</tissue>
    </source>
</reference>
<dbReference type="PROSITE" id="PS50088">
    <property type="entry name" value="ANK_REPEAT"/>
    <property type="match status" value="2"/>
</dbReference>
<feature type="repeat" description="ANK" evidence="3">
    <location>
        <begin position="135"/>
        <end position="167"/>
    </location>
</feature>
<dbReference type="SUPFAM" id="SSF48403">
    <property type="entry name" value="Ankyrin repeat"/>
    <property type="match status" value="1"/>
</dbReference>
<keyword evidence="2 3" id="KW-0040">ANK repeat</keyword>
<gene>
    <name evidence="5" type="ORF">MAR_026264</name>
</gene>
<evidence type="ECO:0000259" key="4">
    <source>
        <dbReference type="PROSITE" id="PS50225"/>
    </source>
</evidence>
<name>A0ABY7ET28_MYAAR</name>
<dbReference type="EMBL" id="CP111019">
    <property type="protein sequence ID" value="WAR12084.1"/>
    <property type="molecule type" value="Genomic_DNA"/>
</dbReference>
<dbReference type="PANTHER" id="PTHR24198">
    <property type="entry name" value="ANKYRIN REPEAT AND PROTEIN KINASE DOMAIN-CONTAINING PROTEIN"/>
    <property type="match status" value="1"/>
</dbReference>
<dbReference type="PANTHER" id="PTHR24198:SF165">
    <property type="entry name" value="ANKYRIN REPEAT-CONTAINING PROTEIN-RELATED"/>
    <property type="match status" value="1"/>
</dbReference>
<proteinExistence type="predicted"/>
<sequence length="370" mass="41454">MKQEAALMMCTGMRFASEEATKALHYTEGLDREACCKEFAVACYIGNVKVVETFIEHYQEENSCTSRSDNELNDYLESDVSTGHSKRPQSVVNHYNADGLTPLLLTIIGSHRNKLKICQTLIEAGADVNQPQQLSKESPLICAIQQGCDDIVELLLDNGADTQLCDNVGMSPLYVAIRCRNMKMVCALIKADCDLLCESGCDVHVKNKYGVSHVYEAALCGHVDVLSDALSTTKTCTTTGANWRLRNYNREAALDLALKLGRSEIVEYFFEEGLDILPRGANPQGNNAHLMKLLLHSGIQTVPSMLLARDTHTECKEISDWLKEFKHNSRSLKDMCRIRIRRCLGNKILYSVKQLELPNELKQYVTLRIL</sequence>
<feature type="domain" description="SOCS box" evidence="4">
    <location>
        <begin position="328"/>
        <end position="370"/>
    </location>
</feature>
<dbReference type="Proteomes" id="UP001164746">
    <property type="component" value="Chromosome 8"/>
</dbReference>
<dbReference type="PROSITE" id="PS50297">
    <property type="entry name" value="ANK_REP_REGION"/>
    <property type="match status" value="2"/>
</dbReference>
<dbReference type="SUPFAM" id="SSF158235">
    <property type="entry name" value="SOCS box-like"/>
    <property type="match status" value="1"/>
</dbReference>
<dbReference type="PROSITE" id="PS50225">
    <property type="entry name" value="SOCS"/>
    <property type="match status" value="1"/>
</dbReference>
<dbReference type="InterPro" id="IPR002110">
    <property type="entry name" value="Ankyrin_rpt"/>
</dbReference>
<keyword evidence="1" id="KW-0677">Repeat</keyword>
<dbReference type="Pfam" id="PF07525">
    <property type="entry name" value="SOCS_box"/>
    <property type="match status" value="1"/>
</dbReference>
<dbReference type="InterPro" id="IPR036770">
    <property type="entry name" value="Ankyrin_rpt-contain_sf"/>
</dbReference>
<accession>A0ABY7ET28</accession>
<dbReference type="SMART" id="SM00969">
    <property type="entry name" value="SOCS_box"/>
    <property type="match status" value="1"/>
</dbReference>